<dbReference type="AlphaFoldDB" id="A0A2S9WT51"/>
<accession>A0A2S9WT51</accession>
<keyword evidence="1" id="KW-0732">Signal</keyword>
<sequence length="334" mass="39177">MRTTAVLFTLLFWISPLWAQQDEVITDSTSIAFIAYWSIGDSYDYKISKVETNWQNNLEQSKDSTSYLANFKVVDSTATSYTIDWTHKKTLVEDSSFNFINALNDNDSVWNEIEKLNFNNVKYTTNELGVFTGIVNWKEISEGLKIIWDEIIRMLKEKYPNKFNMVESQLQQYLMAFTSKEGIEQFLVPELQYFHFPLGVQFETDVPIMYEDEVDHHLTNTKIKADATITFEEVDTKNGFCILRQESRLNPQDIGRVLEILLDKNNVPEHDRDGIDLKIFDNNYYQYFYNPGVPEYIYISRTSSSAYNDVSKQKLVEHYIELQYDDNGDPYISY</sequence>
<dbReference type="OrthoDB" id="796401at2"/>
<proteinExistence type="predicted"/>
<dbReference type="Proteomes" id="UP000239532">
    <property type="component" value="Unassembled WGS sequence"/>
</dbReference>
<evidence type="ECO:0000313" key="3">
    <source>
        <dbReference type="Proteomes" id="UP000239532"/>
    </source>
</evidence>
<feature type="signal peptide" evidence="1">
    <location>
        <begin position="1"/>
        <end position="19"/>
    </location>
</feature>
<dbReference type="RefSeq" id="WP_105982448.1">
    <property type="nucleotide sequence ID" value="NZ_MQUC01000003.1"/>
</dbReference>
<keyword evidence="3" id="KW-1185">Reference proteome</keyword>
<protein>
    <submittedName>
        <fullName evidence="2">Uncharacterized protein</fullName>
    </submittedName>
</protein>
<comment type="caution">
    <text evidence="2">The sequence shown here is derived from an EMBL/GenBank/DDBJ whole genome shotgun (WGS) entry which is preliminary data.</text>
</comment>
<feature type="chain" id="PRO_5015785241" evidence="1">
    <location>
        <begin position="20"/>
        <end position="334"/>
    </location>
</feature>
<gene>
    <name evidence="2" type="ORF">BST86_05800</name>
</gene>
<organism evidence="2 3">
    <name type="scientific">Nonlabens agnitus</name>
    <dbReference type="NCBI Taxonomy" id="870484"/>
    <lineage>
        <taxon>Bacteria</taxon>
        <taxon>Pseudomonadati</taxon>
        <taxon>Bacteroidota</taxon>
        <taxon>Flavobacteriia</taxon>
        <taxon>Flavobacteriales</taxon>
        <taxon>Flavobacteriaceae</taxon>
        <taxon>Nonlabens</taxon>
    </lineage>
</organism>
<dbReference type="EMBL" id="MQUC01000003">
    <property type="protein sequence ID" value="PRP66648.1"/>
    <property type="molecule type" value="Genomic_DNA"/>
</dbReference>
<name>A0A2S9WT51_9FLAO</name>
<evidence type="ECO:0000313" key="2">
    <source>
        <dbReference type="EMBL" id="PRP66648.1"/>
    </source>
</evidence>
<evidence type="ECO:0000256" key="1">
    <source>
        <dbReference type="SAM" id="SignalP"/>
    </source>
</evidence>
<reference evidence="2 3" key="1">
    <citation type="submission" date="2016-11" db="EMBL/GenBank/DDBJ databases">
        <title>Trade-off between light-utilization and light-protection in marine flavobacteria.</title>
        <authorList>
            <person name="Kumagai Y."/>
        </authorList>
    </citation>
    <scope>NUCLEOTIDE SEQUENCE [LARGE SCALE GENOMIC DNA]</scope>
    <source>
        <strain evidence="2 3">JCM 17109</strain>
    </source>
</reference>